<protein>
    <submittedName>
        <fullName evidence="1">Uncharacterized protein</fullName>
    </submittedName>
</protein>
<gene>
    <name evidence="1" type="ORF">O181_091166</name>
</gene>
<accession>A0A9Q3P9D7</accession>
<dbReference type="Proteomes" id="UP000765509">
    <property type="component" value="Unassembled WGS sequence"/>
</dbReference>
<proteinExistence type="predicted"/>
<sequence length="110" mass="12260">MPKEYGCNTHTQFQVFTATFPASNSTPASYPAVLSLTSKQKLIHLPSGSDLPMMTLPHSMIQTPLLRHQKTRLAFLWDQEIPNGQSAHNLWSTSPPGSTFNSRHIITNEV</sequence>
<dbReference type="EMBL" id="AVOT02057326">
    <property type="protein sequence ID" value="MBW0551451.1"/>
    <property type="molecule type" value="Genomic_DNA"/>
</dbReference>
<reference evidence="1" key="1">
    <citation type="submission" date="2021-03" db="EMBL/GenBank/DDBJ databases">
        <title>Draft genome sequence of rust myrtle Austropuccinia psidii MF-1, a brazilian biotype.</title>
        <authorList>
            <person name="Quecine M.C."/>
            <person name="Pachon D.M.R."/>
            <person name="Bonatelli M.L."/>
            <person name="Correr F.H."/>
            <person name="Franceschini L.M."/>
            <person name="Leite T.F."/>
            <person name="Margarido G.R.A."/>
            <person name="Almeida C.A."/>
            <person name="Ferrarezi J.A."/>
            <person name="Labate C.A."/>
        </authorList>
    </citation>
    <scope>NUCLEOTIDE SEQUENCE</scope>
    <source>
        <strain evidence="1">MF-1</strain>
    </source>
</reference>
<comment type="caution">
    <text evidence="1">The sequence shown here is derived from an EMBL/GenBank/DDBJ whole genome shotgun (WGS) entry which is preliminary data.</text>
</comment>
<dbReference type="AlphaFoldDB" id="A0A9Q3P9D7"/>
<name>A0A9Q3P9D7_9BASI</name>
<feature type="non-terminal residue" evidence="1">
    <location>
        <position position="110"/>
    </location>
</feature>
<evidence type="ECO:0000313" key="1">
    <source>
        <dbReference type="EMBL" id="MBW0551451.1"/>
    </source>
</evidence>
<organism evidence="1 2">
    <name type="scientific">Austropuccinia psidii MF-1</name>
    <dbReference type="NCBI Taxonomy" id="1389203"/>
    <lineage>
        <taxon>Eukaryota</taxon>
        <taxon>Fungi</taxon>
        <taxon>Dikarya</taxon>
        <taxon>Basidiomycota</taxon>
        <taxon>Pucciniomycotina</taxon>
        <taxon>Pucciniomycetes</taxon>
        <taxon>Pucciniales</taxon>
        <taxon>Sphaerophragmiaceae</taxon>
        <taxon>Austropuccinia</taxon>
    </lineage>
</organism>
<keyword evidence="2" id="KW-1185">Reference proteome</keyword>
<evidence type="ECO:0000313" key="2">
    <source>
        <dbReference type="Proteomes" id="UP000765509"/>
    </source>
</evidence>